<feature type="transmembrane region" description="Helical" evidence="2">
    <location>
        <begin position="76"/>
        <end position="93"/>
    </location>
</feature>
<proteinExistence type="predicted"/>
<protein>
    <submittedName>
        <fullName evidence="3">Uncharacterized protein</fullName>
    </submittedName>
</protein>
<dbReference type="EMBL" id="FMXO01000002">
    <property type="protein sequence ID" value="SDB09011.1"/>
    <property type="molecule type" value="Genomic_DNA"/>
</dbReference>
<organism evidence="3 4">
    <name type="scientific">Desulfonatronum thiosulfatophilum</name>
    <dbReference type="NCBI Taxonomy" id="617002"/>
    <lineage>
        <taxon>Bacteria</taxon>
        <taxon>Pseudomonadati</taxon>
        <taxon>Thermodesulfobacteriota</taxon>
        <taxon>Desulfovibrionia</taxon>
        <taxon>Desulfovibrionales</taxon>
        <taxon>Desulfonatronaceae</taxon>
        <taxon>Desulfonatronum</taxon>
    </lineage>
</organism>
<feature type="compositionally biased region" description="Basic and acidic residues" evidence="1">
    <location>
        <begin position="21"/>
        <end position="33"/>
    </location>
</feature>
<accession>A0A1G6AKT4</accession>
<keyword evidence="2" id="KW-0472">Membrane</keyword>
<keyword evidence="2" id="KW-1133">Transmembrane helix</keyword>
<keyword evidence="2" id="KW-0812">Transmembrane</keyword>
<keyword evidence="4" id="KW-1185">Reference proteome</keyword>
<feature type="transmembrane region" description="Helical" evidence="2">
    <location>
        <begin position="99"/>
        <end position="119"/>
    </location>
</feature>
<sequence>MPAWRLRKSSAQPQPGLSHNQVDHPKRKDRDNAQGKQVEGTFALDALVDLFHFMAKPALHPVPEHDPGDETGQRRLFIAVYMGFYILATSLSLPEAAVLTLAGGALFGLWVGTLFVSFAGRT</sequence>
<dbReference type="STRING" id="617002.SAMN05660653_00443"/>
<evidence type="ECO:0000313" key="4">
    <source>
        <dbReference type="Proteomes" id="UP000198771"/>
    </source>
</evidence>
<evidence type="ECO:0000256" key="2">
    <source>
        <dbReference type="SAM" id="Phobius"/>
    </source>
</evidence>
<evidence type="ECO:0000256" key="1">
    <source>
        <dbReference type="SAM" id="MobiDB-lite"/>
    </source>
</evidence>
<name>A0A1G6AKT4_9BACT</name>
<reference evidence="3 4" key="1">
    <citation type="submission" date="2016-10" db="EMBL/GenBank/DDBJ databases">
        <authorList>
            <person name="de Groot N.N."/>
        </authorList>
    </citation>
    <scope>NUCLEOTIDE SEQUENCE [LARGE SCALE GENOMIC DNA]</scope>
    <source>
        <strain evidence="3 4">ASO4-2</strain>
    </source>
</reference>
<feature type="region of interest" description="Disordered" evidence="1">
    <location>
        <begin position="1"/>
        <end position="35"/>
    </location>
</feature>
<feature type="compositionally biased region" description="Polar residues" evidence="1">
    <location>
        <begin position="9"/>
        <end position="20"/>
    </location>
</feature>
<gene>
    <name evidence="3" type="ORF">SAMN05660653_00443</name>
</gene>
<evidence type="ECO:0000313" key="3">
    <source>
        <dbReference type="EMBL" id="SDB09011.1"/>
    </source>
</evidence>
<dbReference type="AlphaFoldDB" id="A0A1G6AKT4"/>
<dbReference type="Proteomes" id="UP000198771">
    <property type="component" value="Unassembled WGS sequence"/>
</dbReference>